<dbReference type="Proteomes" id="UP000000602">
    <property type="component" value="Chromosome"/>
</dbReference>
<dbReference type="HOGENOM" id="CLU_3006839_0_0_7"/>
<accession>Q6AQY4</accession>
<dbReference type="AlphaFoldDB" id="Q6AQY4"/>
<keyword evidence="3" id="KW-1185">Reference proteome</keyword>
<gene>
    <name evidence="2" type="ordered locus">DP0511</name>
</gene>
<evidence type="ECO:0000313" key="2">
    <source>
        <dbReference type="EMBL" id="CAG35240.1"/>
    </source>
</evidence>
<evidence type="ECO:0000313" key="3">
    <source>
        <dbReference type="Proteomes" id="UP000000602"/>
    </source>
</evidence>
<name>Q6AQY4_DESPS</name>
<dbReference type="EMBL" id="CR522870">
    <property type="protein sequence ID" value="CAG35240.1"/>
    <property type="molecule type" value="Genomic_DNA"/>
</dbReference>
<feature type="region of interest" description="Disordered" evidence="1">
    <location>
        <begin position="34"/>
        <end position="56"/>
    </location>
</feature>
<proteinExistence type="predicted"/>
<feature type="compositionally biased region" description="Polar residues" evidence="1">
    <location>
        <begin position="34"/>
        <end position="45"/>
    </location>
</feature>
<sequence length="56" mass="6498">MQNNYCMHIYSLCQGRDSRSQAETCLLSQRASQHCHSNDISSTPNYRPRLNPCKRP</sequence>
<protein>
    <submittedName>
        <fullName evidence="2">Uncharacterized protein</fullName>
    </submittedName>
</protein>
<organism evidence="2 3">
    <name type="scientific">Desulfotalea psychrophila (strain LSv54 / DSM 12343)</name>
    <dbReference type="NCBI Taxonomy" id="177439"/>
    <lineage>
        <taxon>Bacteria</taxon>
        <taxon>Pseudomonadati</taxon>
        <taxon>Thermodesulfobacteriota</taxon>
        <taxon>Desulfobulbia</taxon>
        <taxon>Desulfobulbales</taxon>
        <taxon>Desulfocapsaceae</taxon>
        <taxon>Desulfotalea</taxon>
    </lineage>
</organism>
<reference evidence="3" key="1">
    <citation type="journal article" date="2004" name="Environ. Microbiol.">
        <title>The genome of Desulfotalea psychrophila, a sulfate-reducing bacterium from permanently cold Arctic sediments.</title>
        <authorList>
            <person name="Rabus R."/>
            <person name="Ruepp A."/>
            <person name="Frickey T."/>
            <person name="Rattei T."/>
            <person name="Fartmann B."/>
            <person name="Stark M."/>
            <person name="Bauer M."/>
            <person name="Zibat A."/>
            <person name="Lombardot T."/>
            <person name="Becker I."/>
            <person name="Amann J."/>
            <person name="Gellner K."/>
            <person name="Teeling H."/>
            <person name="Leuschner W.D."/>
            <person name="Gloeckner F.-O."/>
            <person name="Lupas A.N."/>
            <person name="Amann R."/>
            <person name="Klenk H.-P."/>
        </authorList>
    </citation>
    <scope>NUCLEOTIDE SEQUENCE [LARGE SCALE GENOMIC DNA]</scope>
    <source>
        <strain evidence="3">DSM 12343 / LSv54</strain>
    </source>
</reference>
<evidence type="ECO:0000256" key="1">
    <source>
        <dbReference type="SAM" id="MobiDB-lite"/>
    </source>
</evidence>
<dbReference type="KEGG" id="dps:DP0511"/>
<dbReference type="STRING" id="177439.DP0511"/>